<dbReference type="Proteomes" id="UP000192721">
    <property type="component" value="Unassembled WGS sequence"/>
</dbReference>
<proteinExistence type="predicted"/>
<organism evidence="1 2">
    <name type="scientific">Chromobacterium haemolyticum</name>
    <dbReference type="NCBI Taxonomy" id="394935"/>
    <lineage>
        <taxon>Bacteria</taxon>
        <taxon>Pseudomonadati</taxon>
        <taxon>Pseudomonadota</taxon>
        <taxon>Betaproteobacteria</taxon>
        <taxon>Neisseriales</taxon>
        <taxon>Chromobacteriaceae</taxon>
        <taxon>Chromobacterium</taxon>
    </lineage>
</organism>
<reference evidence="1 2" key="1">
    <citation type="submission" date="2017-02" db="EMBL/GenBank/DDBJ databases">
        <title>Chromobacterium haemolyticum H5244.</title>
        <authorList>
            <person name="Gulvik C.A."/>
        </authorList>
    </citation>
    <scope>NUCLEOTIDE SEQUENCE [LARGE SCALE GENOMIC DNA]</scope>
    <source>
        <strain evidence="1 2">H5244</strain>
    </source>
</reference>
<dbReference type="SUPFAM" id="SSF47413">
    <property type="entry name" value="lambda repressor-like DNA-binding domains"/>
    <property type="match status" value="1"/>
</dbReference>
<dbReference type="AlphaFoldDB" id="A0A1W0CDN2"/>
<dbReference type="EMBL" id="MUKV01000043">
    <property type="protein sequence ID" value="OQS32803.1"/>
    <property type="molecule type" value="Genomic_DNA"/>
</dbReference>
<dbReference type="RefSeq" id="WP_081556830.1">
    <property type="nucleotide sequence ID" value="NZ_MUKV01000043.1"/>
</dbReference>
<protein>
    <submittedName>
        <fullName evidence="1">Uncharacterized protein</fullName>
    </submittedName>
</protein>
<comment type="caution">
    <text evidence="1">The sequence shown here is derived from an EMBL/GenBank/DDBJ whole genome shotgun (WGS) entry which is preliminary data.</text>
</comment>
<evidence type="ECO:0000313" key="1">
    <source>
        <dbReference type="EMBL" id="OQS32803.1"/>
    </source>
</evidence>
<gene>
    <name evidence="1" type="ORF">B0T45_21105</name>
</gene>
<dbReference type="Pfam" id="PF14549">
    <property type="entry name" value="P22_Cro"/>
    <property type="match status" value="1"/>
</dbReference>
<dbReference type="Gene3D" id="1.10.260.40">
    <property type="entry name" value="lambda repressor-like DNA-binding domains"/>
    <property type="match status" value="1"/>
</dbReference>
<sequence>MKKALVVKHFGGASRTASALQITPAAVAQWPEVVPFSAIGRIAYLQPDAWTALVAAEAAQLAVVSVDGVADAAQIPCSDFEFPPWRPMTGRRALPADSGAKHLEANYG</sequence>
<dbReference type="InterPro" id="IPR010982">
    <property type="entry name" value="Lambda_DNA-bd_dom_sf"/>
</dbReference>
<name>A0A1W0CDN2_9NEIS</name>
<accession>A0A1W0CDN2</accession>
<evidence type="ECO:0000313" key="2">
    <source>
        <dbReference type="Proteomes" id="UP000192721"/>
    </source>
</evidence>
<dbReference type="GO" id="GO:0003677">
    <property type="term" value="F:DNA binding"/>
    <property type="evidence" value="ECO:0007669"/>
    <property type="project" value="InterPro"/>
</dbReference>